<name>A0ABW3L3L0_9BACI</name>
<comment type="caution">
    <text evidence="3">The sequence shown here is derived from an EMBL/GenBank/DDBJ whole genome shotgun (WGS) entry which is preliminary data.</text>
</comment>
<keyword evidence="1 3" id="KW-0378">Hydrolase</keyword>
<dbReference type="InterPro" id="IPR050266">
    <property type="entry name" value="AB_hydrolase_sf"/>
</dbReference>
<feature type="domain" description="AB hydrolase-1" evidence="2">
    <location>
        <begin position="40"/>
        <end position="136"/>
    </location>
</feature>
<reference evidence="4" key="1">
    <citation type="journal article" date="2019" name="Int. J. Syst. Evol. Microbiol.">
        <title>The Global Catalogue of Microorganisms (GCM) 10K type strain sequencing project: providing services to taxonomists for standard genome sequencing and annotation.</title>
        <authorList>
            <consortium name="The Broad Institute Genomics Platform"/>
            <consortium name="The Broad Institute Genome Sequencing Center for Infectious Disease"/>
            <person name="Wu L."/>
            <person name="Ma J."/>
        </authorList>
    </citation>
    <scope>NUCLEOTIDE SEQUENCE [LARGE SCALE GENOMIC DNA]</scope>
    <source>
        <strain evidence="4">CCUG 56607</strain>
    </source>
</reference>
<dbReference type="GO" id="GO:0016787">
    <property type="term" value="F:hydrolase activity"/>
    <property type="evidence" value="ECO:0007669"/>
    <property type="project" value="UniProtKB-KW"/>
</dbReference>
<proteinExistence type="predicted"/>
<sequence>MPTLKHEDCTIYYDDMGRGIPIIFIHPPGMGRLVFLYQHPLADNYRLLIPDLSGHGQSSINRNPISIEGYAEEIVALMDHTGVQQAIICGYSAGGHVAHEVALRNPHRVRGLFLSGGYPKVESKLLQLEYALGMKMVEKNPDALIRVLARTHFSDTNIKQVISGQMRKTELRSWYYFYEASLQYDCTERLHEWDKPLHILYGNKVKWIKSHSPYYRNCKKACMMIIEKATHQLPTKHSHTFNRVLSDFVQSTCTQK</sequence>
<evidence type="ECO:0000313" key="4">
    <source>
        <dbReference type="Proteomes" id="UP001596990"/>
    </source>
</evidence>
<protein>
    <submittedName>
        <fullName evidence="3">Alpha/beta fold hydrolase</fullName>
    </submittedName>
</protein>
<evidence type="ECO:0000259" key="2">
    <source>
        <dbReference type="Pfam" id="PF00561"/>
    </source>
</evidence>
<accession>A0ABW3L3L0</accession>
<evidence type="ECO:0000313" key="3">
    <source>
        <dbReference type="EMBL" id="MFD1019179.1"/>
    </source>
</evidence>
<dbReference type="Pfam" id="PF00561">
    <property type="entry name" value="Abhydrolase_1"/>
    <property type="match status" value="1"/>
</dbReference>
<dbReference type="EMBL" id="JBHTKL010000002">
    <property type="protein sequence ID" value="MFD1019179.1"/>
    <property type="molecule type" value="Genomic_DNA"/>
</dbReference>
<dbReference type="InterPro" id="IPR029058">
    <property type="entry name" value="AB_hydrolase_fold"/>
</dbReference>
<dbReference type="PRINTS" id="PR00111">
    <property type="entry name" value="ABHYDROLASE"/>
</dbReference>
<organism evidence="3 4">
    <name type="scientific">Thalassobacillus hwangdonensis</name>
    <dbReference type="NCBI Taxonomy" id="546108"/>
    <lineage>
        <taxon>Bacteria</taxon>
        <taxon>Bacillati</taxon>
        <taxon>Bacillota</taxon>
        <taxon>Bacilli</taxon>
        <taxon>Bacillales</taxon>
        <taxon>Bacillaceae</taxon>
        <taxon>Thalassobacillus</taxon>
    </lineage>
</organism>
<dbReference type="RefSeq" id="WP_386058602.1">
    <property type="nucleotide sequence ID" value="NZ_JBHTKL010000002.1"/>
</dbReference>
<dbReference type="PANTHER" id="PTHR43798:SF31">
    <property type="entry name" value="AB HYDROLASE SUPERFAMILY PROTEIN YCLE"/>
    <property type="match status" value="1"/>
</dbReference>
<keyword evidence="4" id="KW-1185">Reference proteome</keyword>
<dbReference type="Proteomes" id="UP001596990">
    <property type="component" value="Unassembled WGS sequence"/>
</dbReference>
<dbReference type="InterPro" id="IPR000073">
    <property type="entry name" value="AB_hydrolase_1"/>
</dbReference>
<dbReference type="Gene3D" id="3.40.50.1820">
    <property type="entry name" value="alpha/beta hydrolase"/>
    <property type="match status" value="1"/>
</dbReference>
<gene>
    <name evidence="3" type="ORF">ACFQ2J_08235</name>
</gene>
<dbReference type="SUPFAM" id="SSF53474">
    <property type="entry name" value="alpha/beta-Hydrolases"/>
    <property type="match status" value="1"/>
</dbReference>
<dbReference type="PANTHER" id="PTHR43798">
    <property type="entry name" value="MONOACYLGLYCEROL LIPASE"/>
    <property type="match status" value="1"/>
</dbReference>
<evidence type="ECO:0000256" key="1">
    <source>
        <dbReference type="ARBA" id="ARBA00022801"/>
    </source>
</evidence>